<dbReference type="OrthoDB" id="8373799at2"/>
<keyword evidence="3" id="KW-1185">Reference proteome</keyword>
<accession>A0A1C3K7Q4</accession>
<protein>
    <submittedName>
        <fullName evidence="1">Phage protein</fullName>
    </submittedName>
</protein>
<proteinExistence type="predicted"/>
<dbReference type="AlphaFoldDB" id="A0A1C3K7Q4"/>
<reference evidence="2 3" key="2">
    <citation type="submission" date="2017-08" db="EMBL/GenBank/DDBJ databases">
        <authorList>
            <person name="de Groot N.N."/>
        </authorList>
    </citation>
    <scope>NUCLEOTIDE SEQUENCE [LARGE SCALE GENOMIC DNA]</scope>
    <source>
        <strain evidence="2">Orrdi1</strain>
    </source>
</reference>
<dbReference type="STRING" id="1851544.ODI_02438"/>
<evidence type="ECO:0000313" key="1">
    <source>
        <dbReference type="EMBL" id="SBT27536.1"/>
    </source>
</evidence>
<dbReference type="RefSeq" id="WP_067759297.1">
    <property type="nucleotide sequence ID" value="NZ_LT907988.1"/>
</dbReference>
<gene>
    <name evidence="1" type="ORF">ODI_02438</name>
    <name evidence="2" type="ORF">ODI_R1244</name>
</gene>
<dbReference type="KEGG" id="odi:ODI_R1244"/>
<dbReference type="Proteomes" id="UP000078558">
    <property type="component" value="Chromosome I"/>
</dbReference>
<evidence type="ECO:0000313" key="3">
    <source>
        <dbReference type="Proteomes" id="UP000078558"/>
    </source>
</evidence>
<reference evidence="1 3" key="1">
    <citation type="submission" date="2016-06" db="EMBL/GenBank/DDBJ databases">
        <authorList>
            <person name="Kjaerup R.B."/>
            <person name="Dalgaard T.S."/>
            <person name="Juul-Madsen H.R."/>
        </authorList>
    </citation>
    <scope>NUCLEOTIDE SEQUENCE [LARGE SCALE GENOMIC DNA]</scope>
    <source>
        <strain evidence="1">Orrdi1</strain>
    </source>
</reference>
<dbReference type="EMBL" id="LT907988">
    <property type="protein sequence ID" value="SOE48116.1"/>
    <property type="molecule type" value="Genomic_DNA"/>
</dbReference>
<organism evidence="1 3">
    <name type="scientific">Orrella dioscoreae</name>
    <dbReference type="NCBI Taxonomy" id="1851544"/>
    <lineage>
        <taxon>Bacteria</taxon>
        <taxon>Pseudomonadati</taxon>
        <taxon>Pseudomonadota</taxon>
        <taxon>Betaproteobacteria</taxon>
        <taxon>Burkholderiales</taxon>
        <taxon>Alcaligenaceae</taxon>
        <taxon>Orrella</taxon>
    </lineage>
</organism>
<evidence type="ECO:0000313" key="2">
    <source>
        <dbReference type="EMBL" id="SOE48116.1"/>
    </source>
</evidence>
<dbReference type="EMBL" id="FLRC01000054">
    <property type="protein sequence ID" value="SBT27536.1"/>
    <property type="molecule type" value="Genomic_DNA"/>
</dbReference>
<name>A0A1C3K7Q4_9BURK</name>
<sequence length="96" mass="10296">MNIHLTPQLSDRQVTVERDGDALTIDGRRFDFSGVTEGATLPESAIDCDVILGPVERIDGVLHVTLLLPHGAEASQAARFPAPINNPPNGPVEFPK</sequence>